<comment type="subcellular location">
    <subcellularLocation>
        <location evidence="1">Membrane</location>
        <topology evidence="1">Multi-pass membrane protein</topology>
    </subcellularLocation>
</comment>
<gene>
    <name evidence="5" type="ORF">IM811_015273</name>
</gene>
<feature type="transmembrane region" description="Helical" evidence="3">
    <location>
        <begin position="586"/>
        <end position="611"/>
    </location>
</feature>
<evidence type="ECO:0000256" key="1">
    <source>
        <dbReference type="ARBA" id="ARBA00004141"/>
    </source>
</evidence>
<dbReference type="GO" id="GO:0016020">
    <property type="term" value="C:membrane"/>
    <property type="evidence" value="ECO:0007669"/>
    <property type="project" value="UniProtKB-SubCell"/>
</dbReference>
<name>A0A8H7N8D3_BIOOC</name>
<feature type="transmembrane region" description="Helical" evidence="3">
    <location>
        <begin position="656"/>
        <end position="677"/>
    </location>
</feature>
<dbReference type="PROSITE" id="PS50850">
    <property type="entry name" value="MFS"/>
    <property type="match status" value="1"/>
</dbReference>
<evidence type="ECO:0000256" key="2">
    <source>
        <dbReference type="ARBA" id="ARBA00006727"/>
    </source>
</evidence>
<dbReference type="Gene3D" id="1.20.1250.20">
    <property type="entry name" value="MFS general substrate transporter like domains"/>
    <property type="match status" value="1"/>
</dbReference>
<evidence type="ECO:0000313" key="6">
    <source>
        <dbReference type="Proteomes" id="UP000616885"/>
    </source>
</evidence>
<accession>A0A8H7N8D3</accession>
<evidence type="ECO:0000313" key="5">
    <source>
        <dbReference type="EMBL" id="KAF9751053.1"/>
    </source>
</evidence>
<feature type="domain" description="Major facilitator superfamily (MFS) profile" evidence="4">
    <location>
        <begin position="495"/>
        <end position="686"/>
    </location>
</feature>
<dbReference type="InterPro" id="IPR020846">
    <property type="entry name" value="MFS_dom"/>
</dbReference>
<keyword evidence="3" id="KW-0472">Membrane</keyword>
<dbReference type="AlphaFoldDB" id="A0A8H7N8D3"/>
<keyword evidence="3" id="KW-0812">Transmembrane</keyword>
<feature type="transmembrane region" description="Helical" evidence="3">
    <location>
        <begin position="623"/>
        <end position="644"/>
    </location>
</feature>
<proteinExistence type="inferred from homology"/>
<feature type="transmembrane region" description="Helical" evidence="3">
    <location>
        <begin position="450"/>
        <end position="472"/>
    </location>
</feature>
<dbReference type="InterPro" id="IPR011701">
    <property type="entry name" value="MFS"/>
</dbReference>
<dbReference type="InterPro" id="IPR036259">
    <property type="entry name" value="MFS_trans_sf"/>
</dbReference>
<dbReference type="Pfam" id="PF07690">
    <property type="entry name" value="MFS_1"/>
    <property type="match status" value="1"/>
</dbReference>
<protein>
    <recommendedName>
        <fullName evidence="4">Major facilitator superfamily (MFS) profile domain-containing protein</fullName>
    </recommendedName>
</protein>
<evidence type="ECO:0000256" key="3">
    <source>
        <dbReference type="SAM" id="Phobius"/>
    </source>
</evidence>
<comment type="similarity">
    <text evidence="2">Belongs to the major facilitator superfamily. Monocarboxylate porter (TC 2.A.1.13) family.</text>
</comment>
<dbReference type="PANTHER" id="PTHR11360">
    <property type="entry name" value="MONOCARBOXYLATE TRANSPORTER"/>
    <property type="match status" value="1"/>
</dbReference>
<comment type="caution">
    <text evidence="5">The sequence shown here is derived from an EMBL/GenBank/DDBJ whole genome shotgun (WGS) entry which is preliminary data.</text>
</comment>
<keyword evidence="3" id="KW-1133">Transmembrane helix</keyword>
<organism evidence="5 6">
    <name type="scientific">Bionectria ochroleuca</name>
    <name type="common">Gliocladium roseum</name>
    <dbReference type="NCBI Taxonomy" id="29856"/>
    <lineage>
        <taxon>Eukaryota</taxon>
        <taxon>Fungi</taxon>
        <taxon>Dikarya</taxon>
        <taxon>Ascomycota</taxon>
        <taxon>Pezizomycotina</taxon>
        <taxon>Sordariomycetes</taxon>
        <taxon>Hypocreomycetidae</taxon>
        <taxon>Hypocreales</taxon>
        <taxon>Bionectriaceae</taxon>
        <taxon>Clonostachys</taxon>
    </lineage>
</organism>
<feature type="transmembrane region" description="Helical" evidence="3">
    <location>
        <begin position="559"/>
        <end position="580"/>
    </location>
</feature>
<feature type="transmembrane region" description="Helical" evidence="3">
    <location>
        <begin position="496"/>
        <end position="517"/>
    </location>
</feature>
<reference evidence="5" key="1">
    <citation type="submission" date="2020-10" db="EMBL/GenBank/DDBJ databases">
        <title>High-Quality Genome Resource of Clonostachys rosea strain S41 by Oxford Nanopore Long-Read Sequencing.</title>
        <authorList>
            <person name="Wang H."/>
        </authorList>
    </citation>
    <scope>NUCLEOTIDE SEQUENCE</scope>
    <source>
        <strain evidence="5">S41</strain>
    </source>
</reference>
<evidence type="ECO:0000259" key="4">
    <source>
        <dbReference type="PROSITE" id="PS50850"/>
    </source>
</evidence>
<dbReference type="InterPro" id="IPR050327">
    <property type="entry name" value="Proton-linked_MCT"/>
</dbReference>
<dbReference type="SUPFAM" id="SSF103473">
    <property type="entry name" value="MFS general substrate transporter"/>
    <property type="match status" value="1"/>
</dbReference>
<sequence>MPVNATPDEPIRDMKTARPIINFVNMGISDHNMASGTVVLLDHGTRIQNNETRYHNPQLQGRRYPTEADKMITEASCGRESSEQSQTIGEVKEFSTWPMVGRSPLAAEEIPLLQSFIHTVAPSLDVYDKKDTFRHELTTLAMNCPCLLEKLLRLSAALTGRPSDLVQVRGVVSFRLRADAVTPLTAIRLMGSFALDRTLLFAEDSLDEWESGFYRDHIPPILTATHNMDAAQQRIWCSILALIARLEIAASLAHGNSSMSARSILDHIPSYQSGSEDPFCRCLNASMNCFKLLSEVMELCLPAPYTRADRSTDKNAYSFENTIFASRWNNLLRKLLAWEKARPVELEEAYIVGSSENTLPKIIYSGGGGISTNILYRTAMFLLLSKKPESASSFERGPNASPDDEHIVSAIGHWFSEKRGLATGIACTAGGIGGIIFPLTILYLAPSIGFGWAIRVVGLMCAVFCVLACILCRKRLPHNKQAGAAIDFKALTEAKYATTTVAVFLVEFAVFIPYTYISSYAIHMGMTPRDAYLLNAFVNAGAVPGRALPGYVADRLGTFNVMCITATVCAVFMLGMWLPIDYLNVTAINIFAVLFGFWSGAAISLTPVCVGKMCHTKDYGKRNGTTFSIASVGCLIGIPIAGAITEANSGSYNGLIILAGVVYAAATAAFLTAKLMATGWRLTAKF</sequence>
<dbReference type="PANTHER" id="PTHR11360:SF240">
    <property type="entry name" value="MONOCARBOXYLATE TRANSPORTER (EUROFUNG)-RELATED"/>
    <property type="match status" value="1"/>
</dbReference>
<dbReference type="EMBL" id="JADCTT010000006">
    <property type="protein sequence ID" value="KAF9751053.1"/>
    <property type="molecule type" value="Genomic_DNA"/>
</dbReference>
<dbReference type="Proteomes" id="UP000616885">
    <property type="component" value="Unassembled WGS sequence"/>
</dbReference>
<feature type="transmembrane region" description="Helical" evidence="3">
    <location>
        <begin position="421"/>
        <end position="444"/>
    </location>
</feature>
<dbReference type="GO" id="GO:0022857">
    <property type="term" value="F:transmembrane transporter activity"/>
    <property type="evidence" value="ECO:0007669"/>
    <property type="project" value="InterPro"/>
</dbReference>